<name>A0A7W6FUY8_9HYPH</name>
<accession>A0A7W6FUY8</accession>
<dbReference type="EMBL" id="JACIDO010000005">
    <property type="protein sequence ID" value="MBB3936603.1"/>
    <property type="molecule type" value="Genomic_DNA"/>
</dbReference>
<comment type="caution">
    <text evidence="2">The sequence shown here is derived from an EMBL/GenBank/DDBJ whole genome shotgun (WGS) entry which is preliminary data.</text>
</comment>
<organism evidence="2 3">
    <name type="scientific">Aureimonas phyllosphaerae</name>
    <dbReference type="NCBI Taxonomy" id="1166078"/>
    <lineage>
        <taxon>Bacteria</taxon>
        <taxon>Pseudomonadati</taxon>
        <taxon>Pseudomonadota</taxon>
        <taxon>Alphaproteobacteria</taxon>
        <taxon>Hyphomicrobiales</taxon>
        <taxon>Aurantimonadaceae</taxon>
        <taxon>Aureimonas</taxon>
    </lineage>
</organism>
<dbReference type="Pfam" id="PF13467">
    <property type="entry name" value="RHH_4"/>
    <property type="match status" value="1"/>
</dbReference>
<evidence type="ECO:0000259" key="1">
    <source>
        <dbReference type="Pfam" id="PF13467"/>
    </source>
</evidence>
<keyword evidence="3" id="KW-1185">Reference proteome</keyword>
<protein>
    <submittedName>
        <fullName evidence="2">Putative DNA-binding ribbon-helix-helix protein</fullName>
    </submittedName>
</protein>
<feature type="domain" description="Ribbon-helix-helix" evidence="1">
    <location>
        <begin position="3"/>
        <end position="64"/>
    </location>
</feature>
<dbReference type="InterPro" id="IPR038268">
    <property type="entry name" value="RHH_sf"/>
</dbReference>
<dbReference type="OrthoDB" id="7477016at2"/>
<keyword evidence="2" id="KW-0238">DNA-binding</keyword>
<dbReference type="InterPro" id="IPR027373">
    <property type="entry name" value="RHH_dom"/>
</dbReference>
<dbReference type="Proteomes" id="UP000531216">
    <property type="component" value="Unassembled WGS sequence"/>
</dbReference>
<dbReference type="RefSeq" id="WP_090962253.1">
    <property type="nucleotide sequence ID" value="NZ_CP181348.1"/>
</dbReference>
<dbReference type="Gene3D" id="1.10.3990.20">
    <property type="entry name" value="protein bp1543"/>
    <property type="match status" value="1"/>
</dbReference>
<evidence type="ECO:0000313" key="3">
    <source>
        <dbReference type="Proteomes" id="UP000531216"/>
    </source>
</evidence>
<reference evidence="2 3" key="1">
    <citation type="submission" date="2020-08" db="EMBL/GenBank/DDBJ databases">
        <title>Genomic Encyclopedia of Type Strains, Phase IV (KMG-IV): sequencing the most valuable type-strain genomes for metagenomic binning, comparative biology and taxonomic classification.</title>
        <authorList>
            <person name="Goeker M."/>
        </authorList>
    </citation>
    <scope>NUCLEOTIDE SEQUENCE [LARGE SCALE GENOMIC DNA]</scope>
    <source>
        <strain evidence="2 3">DSM 25024</strain>
    </source>
</reference>
<gene>
    <name evidence="2" type="ORF">GGR05_002757</name>
</gene>
<proteinExistence type="predicted"/>
<evidence type="ECO:0000313" key="2">
    <source>
        <dbReference type="EMBL" id="MBB3936603.1"/>
    </source>
</evidence>
<sequence length="74" mass="8155">MTEKRSLSIRGHRTSISLEDAFWVELRAIAARRHTSLAALIAEIDAERGPDTNLSSAIRLRVLADALSRAKIDA</sequence>
<dbReference type="AlphaFoldDB" id="A0A7W6FUY8"/>
<dbReference type="GO" id="GO:0003677">
    <property type="term" value="F:DNA binding"/>
    <property type="evidence" value="ECO:0007669"/>
    <property type="project" value="UniProtKB-KW"/>
</dbReference>